<dbReference type="AlphaFoldDB" id="A0A6A6TK64"/>
<feature type="compositionally biased region" description="Basic and acidic residues" evidence="1">
    <location>
        <begin position="172"/>
        <end position="185"/>
    </location>
</feature>
<organism evidence="2 3">
    <name type="scientific">Lophiostoma macrostomum CBS 122681</name>
    <dbReference type="NCBI Taxonomy" id="1314788"/>
    <lineage>
        <taxon>Eukaryota</taxon>
        <taxon>Fungi</taxon>
        <taxon>Dikarya</taxon>
        <taxon>Ascomycota</taxon>
        <taxon>Pezizomycotina</taxon>
        <taxon>Dothideomycetes</taxon>
        <taxon>Pleosporomycetidae</taxon>
        <taxon>Pleosporales</taxon>
        <taxon>Lophiostomataceae</taxon>
        <taxon>Lophiostoma</taxon>
    </lineage>
</organism>
<feature type="region of interest" description="Disordered" evidence="1">
    <location>
        <begin position="615"/>
        <end position="639"/>
    </location>
</feature>
<proteinExistence type="predicted"/>
<dbReference type="Proteomes" id="UP000799324">
    <property type="component" value="Unassembled WGS sequence"/>
</dbReference>
<evidence type="ECO:0000313" key="3">
    <source>
        <dbReference type="Proteomes" id="UP000799324"/>
    </source>
</evidence>
<feature type="compositionally biased region" description="Polar residues" evidence="1">
    <location>
        <begin position="413"/>
        <end position="439"/>
    </location>
</feature>
<name>A0A6A6TK64_9PLEO</name>
<feature type="region of interest" description="Disordered" evidence="1">
    <location>
        <begin position="1"/>
        <end position="28"/>
    </location>
</feature>
<protein>
    <submittedName>
        <fullName evidence="2">Uncharacterized protein</fullName>
    </submittedName>
</protein>
<dbReference type="EMBL" id="MU004301">
    <property type="protein sequence ID" value="KAF2660132.1"/>
    <property type="molecule type" value="Genomic_DNA"/>
</dbReference>
<gene>
    <name evidence="2" type="ORF">K491DRAFT_701740</name>
</gene>
<feature type="compositionally biased region" description="Polar residues" evidence="1">
    <location>
        <begin position="624"/>
        <end position="639"/>
    </location>
</feature>
<feature type="compositionally biased region" description="Polar residues" evidence="1">
    <location>
        <begin position="373"/>
        <end position="383"/>
    </location>
</feature>
<dbReference type="OrthoDB" id="284473at2759"/>
<feature type="region of interest" description="Disordered" evidence="1">
    <location>
        <begin position="457"/>
        <end position="494"/>
    </location>
</feature>
<sequence length="744" mass="81943">MSRPEAPLKPAAGPSTPSSRVHYSNEDQKELASLDKTMERMKKAVPPTPYILSVPTVPEAEYKHRSQQEMRAWMIGHLFRPEESSIQYRSFLYREPYQNTFSLSREEDFLPEDEKPKPPATTTPRQLPKKVISLSDYKSKQANGVITPGSKKVSPNLAPSRPLAAPTNGVKDPAKQELPEAKINVDKSAPSNATPHGLPPLLSPVAQTLNNPYGLPAILSPTLPSKVQAELDKLETQRKRGDSNASTSSSDRKSQLLPVPESRTQKHEEDSKSNSRNRSASVNGKSPTPAPSVRATITEPRLIVKLKYGKKQAATVTQLLRLPPTRKNHTASEKKDRQDHTVKETAKVPMKAAEPVPAKNKDTPKINARRTDSSTASAKTNGVTLKAAEKRPRNDDDASLTVPSKRPKPLQVGPSTPSQQAITSPAMSNKSSTQKSQAPYVTPRKDIKAISMLRSNSMESYDSTPGRSGHTPAASKLLDPKALPSSTPSSNRKQNEISALFQRSQKLNQLGRTLKHDAQKIVQEKGDKLTSGDQQRVAMLGLECITSYMAAYHAQDQAYSLRGRLGDWEGTWKTLMPLCASYAQRTKDFPHLDGLRLCLSAVISATICNHIAQRAQRSKAHDSPQGQPQPEPSKTTGQTSDNFALLADQYMQLVRFTQETRAVLPLDNIRKFFPETYAGRELDSGMAKGAEKFVGGNLSGPYFLPVQSDTTPLQAVRFGLKFLGEYSDKEELNHDLRVNLGRPE</sequence>
<feature type="region of interest" description="Disordered" evidence="1">
    <location>
        <begin position="104"/>
        <end position="203"/>
    </location>
</feature>
<keyword evidence="3" id="KW-1185">Reference proteome</keyword>
<feature type="compositionally biased region" description="Basic and acidic residues" evidence="1">
    <location>
        <begin position="104"/>
        <end position="117"/>
    </location>
</feature>
<accession>A0A6A6TK64</accession>
<reference evidence="2" key="1">
    <citation type="journal article" date="2020" name="Stud. Mycol.">
        <title>101 Dothideomycetes genomes: a test case for predicting lifestyles and emergence of pathogens.</title>
        <authorList>
            <person name="Haridas S."/>
            <person name="Albert R."/>
            <person name="Binder M."/>
            <person name="Bloem J."/>
            <person name="Labutti K."/>
            <person name="Salamov A."/>
            <person name="Andreopoulos B."/>
            <person name="Baker S."/>
            <person name="Barry K."/>
            <person name="Bills G."/>
            <person name="Bluhm B."/>
            <person name="Cannon C."/>
            <person name="Castanera R."/>
            <person name="Culley D."/>
            <person name="Daum C."/>
            <person name="Ezra D."/>
            <person name="Gonzalez J."/>
            <person name="Henrissat B."/>
            <person name="Kuo A."/>
            <person name="Liang C."/>
            <person name="Lipzen A."/>
            <person name="Lutzoni F."/>
            <person name="Magnuson J."/>
            <person name="Mondo S."/>
            <person name="Nolan M."/>
            <person name="Ohm R."/>
            <person name="Pangilinan J."/>
            <person name="Park H.-J."/>
            <person name="Ramirez L."/>
            <person name="Alfaro M."/>
            <person name="Sun H."/>
            <person name="Tritt A."/>
            <person name="Yoshinaga Y."/>
            <person name="Zwiers L.-H."/>
            <person name="Turgeon B."/>
            <person name="Goodwin S."/>
            <person name="Spatafora J."/>
            <person name="Crous P."/>
            <person name="Grigoriev I."/>
        </authorList>
    </citation>
    <scope>NUCLEOTIDE SEQUENCE</scope>
    <source>
        <strain evidence="2">CBS 122681</strain>
    </source>
</reference>
<feature type="compositionally biased region" description="Basic and acidic residues" evidence="1">
    <location>
        <begin position="387"/>
        <end position="396"/>
    </location>
</feature>
<feature type="compositionally biased region" description="Basic and acidic residues" evidence="1">
    <location>
        <begin position="359"/>
        <end position="372"/>
    </location>
</feature>
<feature type="compositionally biased region" description="Polar residues" evidence="1">
    <location>
        <begin position="274"/>
        <end position="286"/>
    </location>
</feature>
<evidence type="ECO:0000313" key="2">
    <source>
        <dbReference type="EMBL" id="KAF2660132.1"/>
    </source>
</evidence>
<feature type="compositionally biased region" description="Basic and acidic residues" evidence="1">
    <location>
        <begin position="330"/>
        <end position="346"/>
    </location>
</feature>
<feature type="compositionally biased region" description="Basic and acidic residues" evidence="1">
    <location>
        <begin position="263"/>
        <end position="273"/>
    </location>
</feature>
<feature type="compositionally biased region" description="Basic and acidic residues" evidence="1">
    <location>
        <begin position="233"/>
        <end position="242"/>
    </location>
</feature>
<evidence type="ECO:0000256" key="1">
    <source>
        <dbReference type="SAM" id="MobiDB-lite"/>
    </source>
</evidence>
<feature type="compositionally biased region" description="Polar residues" evidence="1">
    <location>
        <begin position="457"/>
        <end position="466"/>
    </location>
</feature>
<feature type="region of interest" description="Disordered" evidence="1">
    <location>
        <begin position="233"/>
        <end position="296"/>
    </location>
</feature>
<feature type="region of interest" description="Disordered" evidence="1">
    <location>
        <begin position="317"/>
        <end position="445"/>
    </location>
</feature>